<name>A0A160T4V2_9CHLR</name>
<accession>A0A160T4V2</accession>
<gene>
    <name evidence="2" type="ORF">CFX0092_A1802</name>
</gene>
<evidence type="ECO:0000256" key="1">
    <source>
        <dbReference type="SAM" id="MobiDB-lite"/>
    </source>
</evidence>
<evidence type="ECO:0000313" key="2">
    <source>
        <dbReference type="EMBL" id="CUS03680.2"/>
    </source>
</evidence>
<keyword evidence="3" id="KW-1185">Reference proteome</keyword>
<feature type="region of interest" description="Disordered" evidence="1">
    <location>
        <begin position="1"/>
        <end position="49"/>
    </location>
</feature>
<proteinExistence type="predicted"/>
<reference evidence="2" key="1">
    <citation type="submission" date="2016-01" db="EMBL/GenBank/DDBJ databases">
        <authorList>
            <person name="Mcilroy J.S."/>
            <person name="Karst M S."/>
            <person name="Albertsen M."/>
        </authorList>
    </citation>
    <scope>NUCLEOTIDE SEQUENCE</scope>
    <source>
        <strain evidence="2">Cfx-K</strain>
    </source>
</reference>
<dbReference type="EMBL" id="LN890655">
    <property type="protein sequence ID" value="CUS03680.2"/>
    <property type="molecule type" value="Genomic_DNA"/>
</dbReference>
<dbReference type="Proteomes" id="UP000215027">
    <property type="component" value="Chromosome I"/>
</dbReference>
<dbReference type="AlphaFoldDB" id="A0A160T4V2"/>
<sequence length="159" mass="17572">MNRPKQKATFAASDLKGTFSPYRQDDTWQMPQGKSESSAPPSNKRPIRDDLRRLDGAIKAVKQADTATFDKSKKAALSLALKNLRDQVKPLNKAQQKAVENIVNFIGTLVEMVAQPNPNSQKIVQAMVESLRKNISTQTFDPPAIKDAIEEVLEAIPSV</sequence>
<protein>
    <submittedName>
        <fullName evidence="2">Uncharacterized protein</fullName>
    </submittedName>
</protein>
<evidence type="ECO:0000313" key="3">
    <source>
        <dbReference type="Proteomes" id="UP000215027"/>
    </source>
</evidence>
<organism evidence="2 3">
    <name type="scientific">Candidatus Promineifilum breve</name>
    <dbReference type="NCBI Taxonomy" id="1806508"/>
    <lineage>
        <taxon>Bacteria</taxon>
        <taxon>Bacillati</taxon>
        <taxon>Chloroflexota</taxon>
        <taxon>Ardenticatenia</taxon>
        <taxon>Candidatus Promineifilales</taxon>
        <taxon>Candidatus Promineifilaceae</taxon>
        <taxon>Candidatus Promineifilum</taxon>
    </lineage>
</organism>
<dbReference type="RefSeq" id="WP_095043133.1">
    <property type="nucleotide sequence ID" value="NZ_LN890655.1"/>
</dbReference>
<feature type="compositionally biased region" description="Polar residues" evidence="1">
    <location>
        <begin position="27"/>
        <end position="41"/>
    </location>
</feature>
<dbReference type="KEGG" id="pbf:CFX0092_A1802"/>